<name>A0A6N8UFZ8_9FIRM</name>
<dbReference type="GO" id="GO:0015888">
    <property type="term" value="P:thiamine transport"/>
    <property type="evidence" value="ECO:0007669"/>
    <property type="project" value="TreeGrafter"/>
</dbReference>
<accession>A0A6N8UFZ8</accession>
<dbReference type="RefSeq" id="WP_160625590.1">
    <property type="nucleotide sequence ID" value="NZ_WUUQ01000004.1"/>
</dbReference>
<dbReference type="GO" id="GO:0030976">
    <property type="term" value="F:thiamine pyrophosphate binding"/>
    <property type="evidence" value="ECO:0007669"/>
    <property type="project" value="TreeGrafter"/>
</dbReference>
<dbReference type="Gene3D" id="3.40.190.10">
    <property type="entry name" value="Periplasmic binding protein-like II"/>
    <property type="match status" value="2"/>
</dbReference>
<dbReference type="GO" id="GO:0030975">
    <property type="term" value="F:thiamine binding"/>
    <property type="evidence" value="ECO:0007669"/>
    <property type="project" value="TreeGrafter"/>
</dbReference>
<evidence type="ECO:0000256" key="2">
    <source>
        <dbReference type="SAM" id="SignalP"/>
    </source>
</evidence>
<dbReference type="Proteomes" id="UP000434036">
    <property type="component" value="Unassembled WGS sequence"/>
</dbReference>
<gene>
    <name evidence="3" type="ORF">GSF08_09640</name>
</gene>
<feature type="signal peptide" evidence="2">
    <location>
        <begin position="1"/>
        <end position="23"/>
    </location>
</feature>
<reference evidence="3 4" key="1">
    <citation type="submission" date="2019-12" db="EMBL/GenBank/DDBJ databases">
        <authorList>
            <person name="Yang R."/>
        </authorList>
    </citation>
    <scope>NUCLEOTIDE SEQUENCE [LARGE SCALE GENOMIC DNA]</scope>
    <source>
        <strain evidence="3 4">DONG20-135</strain>
    </source>
</reference>
<organism evidence="3 4">
    <name type="scientific">Copranaerobaculum intestinale</name>
    <dbReference type="NCBI Taxonomy" id="2692629"/>
    <lineage>
        <taxon>Bacteria</taxon>
        <taxon>Bacillati</taxon>
        <taxon>Bacillota</taxon>
        <taxon>Erysipelotrichia</taxon>
        <taxon>Erysipelotrichales</taxon>
        <taxon>Erysipelotrichaceae</taxon>
        <taxon>Copranaerobaculum</taxon>
    </lineage>
</organism>
<dbReference type="SUPFAM" id="SSF53850">
    <property type="entry name" value="Periplasmic binding protein-like II"/>
    <property type="match status" value="1"/>
</dbReference>
<keyword evidence="1 2" id="KW-0732">Signal</keyword>
<evidence type="ECO:0000256" key="1">
    <source>
        <dbReference type="ARBA" id="ARBA00022729"/>
    </source>
</evidence>
<dbReference type="EMBL" id="WUUQ01000004">
    <property type="protein sequence ID" value="MXQ74197.1"/>
    <property type="molecule type" value="Genomic_DNA"/>
</dbReference>
<protein>
    <submittedName>
        <fullName evidence="3">Extracellular solute-binding protein</fullName>
    </submittedName>
</protein>
<comment type="caution">
    <text evidence="3">The sequence shown here is derived from an EMBL/GenBank/DDBJ whole genome shotgun (WGS) entry which is preliminary data.</text>
</comment>
<evidence type="ECO:0000313" key="4">
    <source>
        <dbReference type="Proteomes" id="UP000434036"/>
    </source>
</evidence>
<proteinExistence type="predicted"/>
<dbReference type="GO" id="GO:0030288">
    <property type="term" value="C:outer membrane-bounded periplasmic space"/>
    <property type="evidence" value="ECO:0007669"/>
    <property type="project" value="TreeGrafter"/>
</dbReference>
<reference evidence="3 4" key="2">
    <citation type="submission" date="2020-01" db="EMBL/GenBank/DDBJ databases">
        <title>Clostridiaceae sp. nov. isolated from the gut of human by culturomics.</title>
        <authorList>
            <person name="Chang Y."/>
        </authorList>
    </citation>
    <scope>NUCLEOTIDE SEQUENCE [LARGE SCALE GENOMIC DNA]</scope>
    <source>
        <strain evidence="3 4">DONG20-135</strain>
    </source>
</reference>
<dbReference type="AlphaFoldDB" id="A0A6N8UFZ8"/>
<keyword evidence="4" id="KW-1185">Reference proteome</keyword>
<dbReference type="Pfam" id="PF13343">
    <property type="entry name" value="SBP_bac_6"/>
    <property type="match status" value="1"/>
</dbReference>
<feature type="chain" id="PRO_5038445348" evidence="2">
    <location>
        <begin position="24"/>
        <end position="324"/>
    </location>
</feature>
<dbReference type="PANTHER" id="PTHR30006">
    <property type="entry name" value="THIAMINE-BINDING PERIPLASMIC PROTEIN-RELATED"/>
    <property type="match status" value="1"/>
</dbReference>
<dbReference type="PANTHER" id="PTHR30006:SF2">
    <property type="entry name" value="ABC TRANSPORTER SUBSTRATE-BINDING PROTEIN"/>
    <property type="match status" value="1"/>
</dbReference>
<evidence type="ECO:0000313" key="3">
    <source>
        <dbReference type="EMBL" id="MXQ74197.1"/>
    </source>
</evidence>
<sequence length="324" mass="36946">MKKIIIGLLAACACLLTIMQKQEANTIIVYSSMEQFRNDELQKQLNQKFPDLHVFVMYMPTAKAAARIHVEQENTDADIVVNLETAYLEMIKDQLAPSSQFSKLDYLADAKSPDDRYVIWDRQAGSIIVNKDVIKKHHLDIPKTYDDLLKPEYKGLIAMPDPKSSGTGYFFYKNLVNKLGEKAALNYIDRLAVNVKQFSESGSGPVKLLIQGEVAIGLGLTFQGVNESNNGNHFEILRPEFGSPYSLTGAGIIKGREHNKDIQRVYSFIINDFLVYDKEYFSPEPILKQQVNRIPHYPKDIQYADMNGIEDLKEKERLLSLWKY</sequence>